<gene>
    <name evidence="3" type="ORF">AGERDE_LOCUS10232</name>
</gene>
<protein>
    <submittedName>
        <fullName evidence="3">9310_t:CDS:1</fullName>
    </submittedName>
</protein>
<sequence>MPVVQQSAAQKIIDNETAALIKGSKETAEEIRKILDRADEDEDELTVRRVEFRKQLKEDLEEQLFAKESYSNSLVAVIKQASRKALTESLKKAIGERNQLAEKLQQEKSLRGKLKHQNHNLSQQLSSKQRRITDLQDQLAKGISQSNFQQTISNLQSNLAKEQTAHNTTKTQKDAIITTLTRERDNLQ</sequence>
<evidence type="ECO:0000256" key="2">
    <source>
        <dbReference type="SAM" id="MobiDB-lite"/>
    </source>
</evidence>
<name>A0A9N9GTC1_9GLOM</name>
<accession>A0A9N9GTC1</accession>
<proteinExistence type="predicted"/>
<comment type="caution">
    <text evidence="3">The sequence shown here is derived from an EMBL/GenBank/DDBJ whole genome shotgun (WGS) entry which is preliminary data.</text>
</comment>
<feature type="coiled-coil region" evidence="1">
    <location>
        <begin position="83"/>
        <end position="138"/>
    </location>
</feature>
<dbReference type="AlphaFoldDB" id="A0A9N9GTC1"/>
<feature type="region of interest" description="Disordered" evidence="2">
    <location>
        <begin position="163"/>
        <end position="188"/>
    </location>
</feature>
<reference evidence="3" key="1">
    <citation type="submission" date="2021-06" db="EMBL/GenBank/DDBJ databases">
        <authorList>
            <person name="Kallberg Y."/>
            <person name="Tangrot J."/>
            <person name="Rosling A."/>
        </authorList>
    </citation>
    <scope>NUCLEOTIDE SEQUENCE</scope>
    <source>
        <strain evidence="3">MT106</strain>
    </source>
</reference>
<dbReference type="Proteomes" id="UP000789831">
    <property type="component" value="Unassembled WGS sequence"/>
</dbReference>
<keyword evidence="4" id="KW-1185">Reference proteome</keyword>
<evidence type="ECO:0000313" key="4">
    <source>
        <dbReference type="Proteomes" id="UP000789831"/>
    </source>
</evidence>
<organism evidence="3 4">
    <name type="scientific">Ambispora gerdemannii</name>
    <dbReference type="NCBI Taxonomy" id="144530"/>
    <lineage>
        <taxon>Eukaryota</taxon>
        <taxon>Fungi</taxon>
        <taxon>Fungi incertae sedis</taxon>
        <taxon>Mucoromycota</taxon>
        <taxon>Glomeromycotina</taxon>
        <taxon>Glomeromycetes</taxon>
        <taxon>Archaeosporales</taxon>
        <taxon>Ambisporaceae</taxon>
        <taxon>Ambispora</taxon>
    </lineage>
</organism>
<dbReference type="EMBL" id="CAJVPL010003034">
    <property type="protein sequence ID" value="CAG8624792.1"/>
    <property type="molecule type" value="Genomic_DNA"/>
</dbReference>
<evidence type="ECO:0000256" key="1">
    <source>
        <dbReference type="SAM" id="Coils"/>
    </source>
</evidence>
<evidence type="ECO:0000313" key="3">
    <source>
        <dbReference type="EMBL" id="CAG8624792.1"/>
    </source>
</evidence>
<keyword evidence="1" id="KW-0175">Coiled coil</keyword>